<dbReference type="InterPro" id="IPR004839">
    <property type="entry name" value="Aminotransferase_I/II_large"/>
</dbReference>
<evidence type="ECO:0000313" key="5">
    <source>
        <dbReference type="EMBL" id="KAK0531232.1"/>
    </source>
</evidence>
<dbReference type="Gene3D" id="3.40.640.10">
    <property type="entry name" value="Type I PLP-dependent aspartate aminotransferase-like (Major domain)"/>
    <property type="match status" value="1"/>
</dbReference>
<dbReference type="PANTHER" id="PTHR43795:SF39">
    <property type="entry name" value="AMINOTRANSFERASE CLASS I_CLASSII DOMAIN-CONTAINING PROTEIN"/>
    <property type="match status" value="1"/>
</dbReference>
<dbReference type="PROSITE" id="PS00105">
    <property type="entry name" value="AA_TRANSFER_CLASS_1"/>
    <property type="match status" value="1"/>
</dbReference>
<dbReference type="Gene3D" id="3.90.1150.10">
    <property type="entry name" value="Aspartate Aminotransferase, domain 1"/>
    <property type="match status" value="1"/>
</dbReference>
<evidence type="ECO:0000256" key="3">
    <source>
        <dbReference type="SAM" id="MobiDB-lite"/>
    </source>
</evidence>
<dbReference type="SUPFAM" id="SSF53383">
    <property type="entry name" value="PLP-dependent transferases"/>
    <property type="match status" value="1"/>
</dbReference>
<evidence type="ECO:0000256" key="2">
    <source>
        <dbReference type="ARBA" id="ARBA00022898"/>
    </source>
</evidence>
<dbReference type="CDD" id="cd00609">
    <property type="entry name" value="AAT_like"/>
    <property type="match status" value="1"/>
</dbReference>
<dbReference type="PRINTS" id="PR00753">
    <property type="entry name" value="ACCSYNTHASE"/>
</dbReference>
<dbReference type="InterPro" id="IPR015421">
    <property type="entry name" value="PyrdxlP-dep_Trfase_major"/>
</dbReference>
<feature type="domain" description="Aminotransferase class I/classII large" evidence="4">
    <location>
        <begin position="114"/>
        <end position="471"/>
    </location>
</feature>
<feature type="region of interest" description="Disordered" evidence="3">
    <location>
        <begin position="512"/>
        <end position="575"/>
    </location>
</feature>
<dbReference type="PANTHER" id="PTHR43795">
    <property type="entry name" value="BIFUNCTIONAL ASPARTATE AMINOTRANSFERASE AND GLUTAMATE/ASPARTATE-PREPHENATE AMINOTRANSFERASE-RELATED"/>
    <property type="match status" value="1"/>
</dbReference>
<evidence type="ECO:0000313" key="6">
    <source>
        <dbReference type="Proteomes" id="UP001176521"/>
    </source>
</evidence>
<comment type="caution">
    <text evidence="5">The sequence shown here is derived from an EMBL/GenBank/DDBJ whole genome shotgun (WGS) entry which is preliminary data.</text>
</comment>
<evidence type="ECO:0000256" key="1">
    <source>
        <dbReference type="ARBA" id="ARBA00007441"/>
    </source>
</evidence>
<dbReference type="InterPro" id="IPR004838">
    <property type="entry name" value="NHTrfase_class1_PyrdxlP-BS"/>
</dbReference>
<dbReference type="GO" id="GO:0030170">
    <property type="term" value="F:pyridoxal phosphate binding"/>
    <property type="evidence" value="ECO:0007669"/>
    <property type="project" value="InterPro"/>
</dbReference>
<dbReference type="Proteomes" id="UP001176521">
    <property type="component" value="Unassembled WGS sequence"/>
</dbReference>
<dbReference type="GO" id="GO:0006520">
    <property type="term" value="P:amino acid metabolic process"/>
    <property type="evidence" value="ECO:0007669"/>
    <property type="project" value="TreeGrafter"/>
</dbReference>
<dbReference type="InterPro" id="IPR015424">
    <property type="entry name" value="PyrdxlP-dep_Trfase"/>
</dbReference>
<reference evidence="5" key="1">
    <citation type="journal article" date="2023" name="PhytoFront">
        <title>Draft Genome Resources of Seven Strains of Tilletia horrida, Causal Agent of Kernel Smut of Rice.</title>
        <authorList>
            <person name="Khanal S."/>
            <person name="Antony Babu S."/>
            <person name="Zhou X.G."/>
        </authorList>
    </citation>
    <scope>NUCLEOTIDE SEQUENCE</scope>
    <source>
        <strain evidence="5">TX3</strain>
    </source>
</reference>
<accession>A0AAN6GDI3</accession>
<gene>
    <name evidence="5" type="ORF">OC842_003675</name>
</gene>
<keyword evidence="2" id="KW-0663">Pyridoxal phosphate</keyword>
<dbReference type="InterPro" id="IPR015422">
    <property type="entry name" value="PyrdxlP-dep_Trfase_small"/>
</dbReference>
<dbReference type="InterPro" id="IPR050478">
    <property type="entry name" value="Ethylene_sulfur-biosynth"/>
</dbReference>
<proteinExistence type="inferred from homology"/>
<organism evidence="5 6">
    <name type="scientific">Tilletia horrida</name>
    <dbReference type="NCBI Taxonomy" id="155126"/>
    <lineage>
        <taxon>Eukaryota</taxon>
        <taxon>Fungi</taxon>
        <taxon>Dikarya</taxon>
        <taxon>Basidiomycota</taxon>
        <taxon>Ustilaginomycotina</taxon>
        <taxon>Exobasidiomycetes</taxon>
        <taxon>Tilletiales</taxon>
        <taxon>Tilletiaceae</taxon>
        <taxon>Tilletia</taxon>
    </lineage>
</organism>
<name>A0AAN6GDI3_9BASI</name>
<feature type="compositionally biased region" description="Low complexity" evidence="3">
    <location>
        <begin position="519"/>
        <end position="528"/>
    </location>
</feature>
<dbReference type="GO" id="GO:0008483">
    <property type="term" value="F:transaminase activity"/>
    <property type="evidence" value="ECO:0007669"/>
    <property type="project" value="TreeGrafter"/>
</dbReference>
<evidence type="ECO:0000259" key="4">
    <source>
        <dbReference type="Pfam" id="PF00155"/>
    </source>
</evidence>
<keyword evidence="6" id="KW-1185">Reference proteome</keyword>
<protein>
    <recommendedName>
        <fullName evidence="4">Aminotransferase class I/classII large domain-containing protein</fullName>
    </recommendedName>
</protein>
<dbReference type="Pfam" id="PF00155">
    <property type="entry name" value="Aminotran_1_2"/>
    <property type="match status" value="1"/>
</dbReference>
<dbReference type="EMBL" id="JAPDMQ010000191">
    <property type="protein sequence ID" value="KAK0531232.1"/>
    <property type="molecule type" value="Genomic_DNA"/>
</dbReference>
<dbReference type="AlphaFoldDB" id="A0AAN6GDI3"/>
<comment type="similarity">
    <text evidence="1">Belongs to the class-I pyridoxal-phosphate-dependent aminotransferase family.</text>
</comment>
<sequence length="602" mass="64260">MSCQTAFPPCALPVASSSASSRFDAHQQVERTAADATTTLKPAQLSKRGQSHAAKISPFWAIFDCMLQDAYCPKSNPDGVVNMAIANNSLMEAELLQFANTHRTLEPTDLTYGTSLFGSTRLFNALSHHFNAHFSPFESVRPEHIITGPGCGSLLDQLSTHLLDDGDAFLCAQPFYNGFPADAEPRAGVSVVGVRSPYGAGEGVEDEWYRGAGALAGFEDALLAERGRVKAVLLCQPHNPIGRCYDRAAVIAYGRFCQKHDLHLVSDEIYALSTFATSDNAEPQPFVSALSIDWEAEGVHPSRISVIYSASKDTGMNGIRVGALVTQHNPDLMAAMKVTAKLNMVGSPADALFSALLTDAHFFPRFVATNRARLSASYETIKSWLQHHGIRYQPANAGHFVMVDFTPLLPTVDKDGKKITDLRDADTMLWAKALEHKVAITPGSNYAYPRPGVFRVTFSLLPQALAEGLRRLELVLGLNNDGSTSDVSSKGTWAPPALPAFAFAPFSLQKGTASEMPESSGTEASLSAGGSGSGSGIASAVPSSVEEAILGPSRPRKRARRNTTDGVAGTSSSHLLTPAQLVPELTMAQLKELSAAASSCCC</sequence>